<organism evidence="8 9">
    <name type="scientific">Trapa incisa</name>
    <dbReference type="NCBI Taxonomy" id="236973"/>
    <lineage>
        <taxon>Eukaryota</taxon>
        <taxon>Viridiplantae</taxon>
        <taxon>Streptophyta</taxon>
        <taxon>Embryophyta</taxon>
        <taxon>Tracheophyta</taxon>
        <taxon>Spermatophyta</taxon>
        <taxon>Magnoliopsida</taxon>
        <taxon>eudicotyledons</taxon>
        <taxon>Gunneridae</taxon>
        <taxon>Pentapetalae</taxon>
        <taxon>rosids</taxon>
        <taxon>malvids</taxon>
        <taxon>Myrtales</taxon>
        <taxon>Lythraceae</taxon>
        <taxon>Trapa</taxon>
    </lineage>
</organism>
<evidence type="ECO:0000256" key="4">
    <source>
        <dbReference type="ARBA" id="ARBA00023242"/>
    </source>
</evidence>
<keyword evidence="9" id="KW-1185">Reference proteome</keyword>
<evidence type="ECO:0000259" key="7">
    <source>
        <dbReference type="PROSITE" id="PS51742"/>
    </source>
</evidence>
<dbReference type="GO" id="GO:0005634">
    <property type="term" value="C:nucleus"/>
    <property type="evidence" value="ECO:0007669"/>
    <property type="project" value="UniProtKB-SubCell"/>
</dbReference>
<dbReference type="CDD" id="cd11378">
    <property type="entry name" value="DUF296"/>
    <property type="match status" value="1"/>
</dbReference>
<accession>A0AAN7Q6N5</accession>
<dbReference type="Proteomes" id="UP001345219">
    <property type="component" value="Chromosome 5"/>
</dbReference>
<dbReference type="SUPFAM" id="SSF117856">
    <property type="entry name" value="AF0104/ALDC/Ptd012-like"/>
    <property type="match status" value="1"/>
</dbReference>
<gene>
    <name evidence="8" type="ORF">SAY87_005231</name>
</gene>
<keyword evidence="2 5" id="KW-0238">DNA-binding</keyword>
<proteinExistence type="predicted"/>
<keyword evidence="1 5" id="KW-0805">Transcription regulation</keyword>
<dbReference type="PROSITE" id="PS51742">
    <property type="entry name" value="PPC"/>
    <property type="match status" value="1"/>
</dbReference>
<dbReference type="PANTHER" id="PTHR31500:SF68">
    <property type="entry name" value="AT-HOOK MOTIF NUCLEAR-LOCALIZED PROTEIN 14"/>
    <property type="match status" value="1"/>
</dbReference>
<dbReference type="InterPro" id="IPR005175">
    <property type="entry name" value="PPC_dom"/>
</dbReference>
<comment type="subcellular location">
    <subcellularLocation>
        <location evidence="5">Nucleus</location>
    </subcellularLocation>
</comment>
<evidence type="ECO:0000313" key="9">
    <source>
        <dbReference type="Proteomes" id="UP001345219"/>
    </source>
</evidence>
<evidence type="ECO:0000256" key="3">
    <source>
        <dbReference type="ARBA" id="ARBA00023163"/>
    </source>
</evidence>
<dbReference type="AlphaFoldDB" id="A0AAN7Q6N5"/>
<evidence type="ECO:0000256" key="1">
    <source>
        <dbReference type="ARBA" id="ARBA00023015"/>
    </source>
</evidence>
<keyword evidence="3 5" id="KW-0804">Transcription</keyword>
<feature type="region of interest" description="Disordered" evidence="6">
    <location>
        <begin position="1"/>
        <end position="34"/>
    </location>
</feature>
<comment type="function">
    <text evidence="5">Transcription factor that specifically binds AT-rich DNA sequences related to the nuclear matrix attachment regions (MARs).</text>
</comment>
<sequence length="261" mass="27075">MDQQLPNDNHTPSNLHNDHHPVTASSKDGLLPLSSTAAATDTVCPHSATPATVSAQNVSRGRARKYGTLDQALAAKKGYAMPRKEKKKQKQGQRELEGQGFTPHIIEVAAGKDVVQRIMLFMQQSKRGICVISATGSLSSASLRHRDTSGGTATYEGYFKIVTLTGSYLPNDLGVRTGGLSICLSDSSGHVVGGSVAGPLMAAGQVQVILASFSVHSKDTSTSNPSGNLTSTSNPSGNLPPPIGGAEGLGCGFGGGRSQFF</sequence>
<name>A0AAN7Q6N5_9MYRT</name>
<dbReference type="Gene3D" id="3.30.1330.80">
    <property type="entry name" value="Hypothetical protein, similar to alpha- acetolactate decarboxylase, domain 2"/>
    <property type="match status" value="1"/>
</dbReference>
<comment type="caution">
    <text evidence="8">The sequence shown here is derived from an EMBL/GenBank/DDBJ whole genome shotgun (WGS) entry which is preliminary data.</text>
</comment>
<feature type="compositionally biased region" description="Polar residues" evidence="6">
    <location>
        <begin position="221"/>
        <end position="237"/>
    </location>
</feature>
<comment type="domain">
    <text evidence="5">The PPC domain mediates interactions between AHL proteins.</text>
</comment>
<evidence type="ECO:0000256" key="5">
    <source>
        <dbReference type="RuleBase" id="RU367031"/>
    </source>
</evidence>
<evidence type="ECO:0000313" key="8">
    <source>
        <dbReference type="EMBL" id="KAK4760338.1"/>
    </source>
</evidence>
<keyword evidence="4 5" id="KW-0539">Nucleus</keyword>
<dbReference type="Pfam" id="PF03479">
    <property type="entry name" value="PCC"/>
    <property type="match status" value="1"/>
</dbReference>
<evidence type="ECO:0000256" key="2">
    <source>
        <dbReference type="ARBA" id="ARBA00023125"/>
    </source>
</evidence>
<feature type="compositionally biased region" description="Polar residues" evidence="6">
    <location>
        <begin position="1"/>
        <end position="15"/>
    </location>
</feature>
<feature type="region of interest" description="Disordered" evidence="6">
    <location>
        <begin position="221"/>
        <end position="245"/>
    </location>
</feature>
<feature type="region of interest" description="Disordered" evidence="6">
    <location>
        <begin position="77"/>
        <end position="98"/>
    </location>
</feature>
<dbReference type="PANTHER" id="PTHR31500">
    <property type="entry name" value="AT-HOOK MOTIF NUCLEAR-LOCALIZED PROTEIN 9"/>
    <property type="match status" value="1"/>
</dbReference>
<dbReference type="InterPro" id="IPR039605">
    <property type="entry name" value="AHL"/>
</dbReference>
<dbReference type="EMBL" id="JAXIOK010000010">
    <property type="protein sequence ID" value="KAK4760338.1"/>
    <property type="molecule type" value="Genomic_DNA"/>
</dbReference>
<protein>
    <recommendedName>
        <fullName evidence="5">AT-hook motif nuclear-localized protein</fullName>
    </recommendedName>
</protein>
<feature type="domain" description="PPC" evidence="7">
    <location>
        <begin position="97"/>
        <end position="235"/>
    </location>
</feature>
<dbReference type="GO" id="GO:0003680">
    <property type="term" value="F:minor groove of adenine-thymine-rich DNA binding"/>
    <property type="evidence" value="ECO:0007669"/>
    <property type="project" value="UniProtKB-UniRule"/>
</dbReference>
<evidence type="ECO:0000256" key="6">
    <source>
        <dbReference type="SAM" id="MobiDB-lite"/>
    </source>
</evidence>
<reference evidence="8 9" key="1">
    <citation type="journal article" date="2023" name="Hortic Res">
        <title>Pangenome of water caltrop reveals structural variations and asymmetric subgenome divergence after allopolyploidization.</title>
        <authorList>
            <person name="Zhang X."/>
            <person name="Chen Y."/>
            <person name="Wang L."/>
            <person name="Yuan Y."/>
            <person name="Fang M."/>
            <person name="Shi L."/>
            <person name="Lu R."/>
            <person name="Comes H.P."/>
            <person name="Ma Y."/>
            <person name="Chen Y."/>
            <person name="Huang G."/>
            <person name="Zhou Y."/>
            <person name="Zheng Z."/>
            <person name="Qiu Y."/>
        </authorList>
    </citation>
    <scope>NUCLEOTIDE SEQUENCE [LARGE SCALE GENOMIC DNA]</scope>
    <source>
        <tissue evidence="8">Roots</tissue>
    </source>
</reference>